<dbReference type="KEGG" id="bsed:DN745_16710"/>
<accession>A0A2Z4FPI4</accession>
<dbReference type="OrthoDB" id="5524783at2"/>
<dbReference type="PANTHER" id="PTHR46534:SF1">
    <property type="entry name" value="IGGFC-BINDING PROTEIN N-TERMINAL DOMAIN-CONTAINING PROTEIN"/>
    <property type="match status" value="1"/>
</dbReference>
<evidence type="ECO:0000313" key="2">
    <source>
        <dbReference type="Proteomes" id="UP000249799"/>
    </source>
</evidence>
<sequence>MRPDAPAAKQTSKFAPKRRRVGHLFAMLICAGALVLSGCSSESSGPEDAGPGQADAAAEDARACAPASAECTSVAARRVCNAQGSAWDEETCVSTTRCDPDSGACVEPVCTPGAFQGCTAEGLQSVCNQSGTRVVEMICPGDKPCTDGQCEAPECSAGVTRCLDRRRLEVCNEAGAFVPAEPCPTGTECFNGTCENLCELNKKVSSYIGCEYWSADLDNYEEATSQPHAIVVANPNAESSARIELSAGFSQQILRADPSGAPYDLDIGPGEVGVFAIPTGFDHSGTRILENKAIRLTSSVPVIAYQFNPLNNVGVFSNDGSLLIPTNTLGREYRVLSWPHRGGSQNIRGFVTIVNSFGNPNRVRVTPSAQVIAGPGVPQIEAGETRVFDLAPGASLNLETSGAELDQAIAQGCLTDGDGAPTQVTPCPDLTGTQIVADEPVTVFGGHQCANVVRGVDRCDHIESVLFPTSIWGTHYIGSKFSPRADGATKEPDIWRVIAAEDGTVIQTDPPIPNVHQYTLNAGEWRQFEAVAPHANFELVASKPVMLAQYMVGANWLGIPRECNTGIDQYNPTGIGDPAMTTAVPRAQFRQDYLVLTPENYERNYINIMVPAGHQVRLDGAPVADDAWQPVGTRDTYEIAQIRVDAGPHYLEADIPFGVVSYGYDCHVSYAYPGGLNLEALDD</sequence>
<dbReference type="PANTHER" id="PTHR46534">
    <property type="entry name" value="IGGFC_BINDING DOMAIN-CONTAINING PROTEIN"/>
    <property type="match status" value="1"/>
</dbReference>
<organism evidence="1 2">
    <name type="scientific">Bradymonas sediminis</name>
    <dbReference type="NCBI Taxonomy" id="1548548"/>
    <lineage>
        <taxon>Bacteria</taxon>
        <taxon>Deltaproteobacteria</taxon>
        <taxon>Bradymonadales</taxon>
        <taxon>Bradymonadaceae</taxon>
        <taxon>Bradymonas</taxon>
    </lineage>
</organism>
<keyword evidence="2" id="KW-1185">Reference proteome</keyword>
<dbReference type="Proteomes" id="UP000249799">
    <property type="component" value="Chromosome"/>
</dbReference>
<reference evidence="1 2" key="1">
    <citation type="submission" date="2018-06" db="EMBL/GenBank/DDBJ databases">
        <title>Lujinxingia sediminis gen. nov. sp. nov., a new facultative anaerobic member of the class Deltaproteobacteria, and proposal of Lujinxingaceae fam. nov.</title>
        <authorList>
            <person name="Guo L.-Y."/>
            <person name="Li C.-M."/>
            <person name="Wang S."/>
            <person name="Du Z.-J."/>
        </authorList>
    </citation>
    <scope>NUCLEOTIDE SEQUENCE [LARGE SCALE GENOMIC DNA]</scope>
    <source>
        <strain evidence="1 2">FA350</strain>
    </source>
</reference>
<gene>
    <name evidence="1" type="ORF">DN745_16710</name>
</gene>
<proteinExistence type="predicted"/>
<name>A0A2Z4FPI4_9DELT</name>
<dbReference type="InterPro" id="IPR035234">
    <property type="entry name" value="IgGFc-bd_N"/>
</dbReference>
<dbReference type="Pfam" id="PF17517">
    <property type="entry name" value="IgGFc_binding"/>
    <property type="match status" value="1"/>
</dbReference>
<dbReference type="EMBL" id="CP030032">
    <property type="protein sequence ID" value="AWV90873.1"/>
    <property type="molecule type" value="Genomic_DNA"/>
</dbReference>
<dbReference type="RefSeq" id="WP_111336604.1">
    <property type="nucleotide sequence ID" value="NZ_CP030032.1"/>
</dbReference>
<dbReference type="AlphaFoldDB" id="A0A2Z4FPI4"/>
<evidence type="ECO:0000313" key="1">
    <source>
        <dbReference type="EMBL" id="AWV90873.1"/>
    </source>
</evidence>
<protein>
    <submittedName>
        <fullName evidence="1">Uncharacterized protein</fullName>
    </submittedName>
</protein>